<reference evidence="2 3" key="1">
    <citation type="submission" date="2016-06" db="EMBL/GenBank/DDBJ databases">
        <authorList>
            <person name="Kjaerup R.B."/>
            <person name="Dalgaard T.S."/>
            <person name="Juul-Madsen H.R."/>
        </authorList>
    </citation>
    <scope>NUCLEOTIDE SEQUENCE [LARGE SCALE GENOMIC DNA]</scope>
    <source>
        <strain evidence="2 3">1199456.5</strain>
    </source>
</reference>
<feature type="transmembrane region" description="Helical" evidence="1">
    <location>
        <begin position="94"/>
        <end position="115"/>
    </location>
</feature>
<dbReference type="InterPro" id="IPR021414">
    <property type="entry name" value="DUF3054"/>
</dbReference>
<comment type="caution">
    <text evidence="2">The sequence shown here is derived from an EMBL/GenBank/DDBJ whole genome shotgun (WGS) entry which is preliminary data.</text>
</comment>
<dbReference type="EMBL" id="LZSF01000238">
    <property type="protein sequence ID" value="OBA81201.1"/>
    <property type="molecule type" value="Genomic_DNA"/>
</dbReference>
<organism evidence="2 3">
    <name type="scientific">Mycolicibacterium mucogenicum</name>
    <name type="common">Mycobacterium mucogenicum</name>
    <dbReference type="NCBI Taxonomy" id="56689"/>
    <lineage>
        <taxon>Bacteria</taxon>
        <taxon>Bacillati</taxon>
        <taxon>Actinomycetota</taxon>
        <taxon>Actinomycetes</taxon>
        <taxon>Mycobacteriales</taxon>
        <taxon>Mycobacteriaceae</taxon>
        <taxon>Mycolicibacterium</taxon>
    </lineage>
</organism>
<dbReference type="OrthoDB" id="3698172at2"/>
<dbReference type="RefSeq" id="WP_064860326.1">
    <property type="nucleotide sequence ID" value="NZ_LZSF01000238.1"/>
</dbReference>
<evidence type="ECO:0000313" key="3">
    <source>
        <dbReference type="Proteomes" id="UP000093962"/>
    </source>
</evidence>
<feature type="transmembrane region" description="Helical" evidence="1">
    <location>
        <begin position="68"/>
        <end position="88"/>
    </location>
</feature>
<dbReference type="AlphaFoldDB" id="A0A1A0M842"/>
<feature type="transmembrane region" description="Helical" evidence="1">
    <location>
        <begin position="37"/>
        <end position="61"/>
    </location>
</feature>
<keyword evidence="1" id="KW-1133">Transmembrane helix</keyword>
<feature type="transmembrane region" description="Helical" evidence="1">
    <location>
        <begin position="12"/>
        <end position="31"/>
    </location>
</feature>
<evidence type="ECO:0000256" key="1">
    <source>
        <dbReference type="SAM" id="Phobius"/>
    </source>
</evidence>
<accession>A0A1A0M842</accession>
<dbReference type="Proteomes" id="UP000093962">
    <property type="component" value="Unassembled WGS sequence"/>
</dbReference>
<proteinExistence type="predicted"/>
<sequence>MTTEQTTGNRSAALAFLADVVLVVIFCAIGRRSHAEGITLAGVAHTSWPFLTGTVAGWALARGWRRPTALNPTGLVVWVSTVVIGMLLRKASAQGVAVSFVIVASTVTAVFLLGWRGVARLRK</sequence>
<evidence type="ECO:0000313" key="2">
    <source>
        <dbReference type="EMBL" id="OBA81201.1"/>
    </source>
</evidence>
<evidence type="ECO:0008006" key="4">
    <source>
        <dbReference type="Google" id="ProtNLM"/>
    </source>
</evidence>
<protein>
    <recommendedName>
        <fullName evidence="4">DUF3054 domain-containing protein</fullName>
    </recommendedName>
</protein>
<name>A0A1A0M842_MYCMU</name>
<keyword evidence="1" id="KW-0472">Membrane</keyword>
<gene>
    <name evidence="2" type="ORF">A5642_28665</name>
</gene>
<dbReference type="Pfam" id="PF11255">
    <property type="entry name" value="DUF3054"/>
    <property type="match status" value="1"/>
</dbReference>
<keyword evidence="1" id="KW-0812">Transmembrane</keyword>